<name>V4AW18_LOTGI</name>
<dbReference type="Pfam" id="PF14008">
    <property type="entry name" value="Metallophos_C"/>
    <property type="match status" value="1"/>
</dbReference>
<dbReference type="HOGENOM" id="CLU_013387_5_0_1"/>
<feature type="domain" description="Calcineurin-like phosphoesterase" evidence="4">
    <location>
        <begin position="110"/>
        <end position="302"/>
    </location>
</feature>
<gene>
    <name evidence="7" type="ORF">LOTGIDRAFT_94618</name>
</gene>
<dbReference type="InterPro" id="IPR025733">
    <property type="entry name" value="PAPs_C"/>
</dbReference>
<dbReference type="EMBL" id="KB201037">
    <property type="protein sequence ID" value="ESO99285.1"/>
    <property type="molecule type" value="Genomic_DNA"/>
</dbReference>
<dbReference type="EC" id="3.1.3.2" evidence="3"/>
<keyword evidence="3" id="KW-0378">Hydrolase</keyword>
<feature type="domain" description="Purple acid phosphatase C-terminal" evidence="5">
    <location>
        <begin position="323"/>
        <end position="384"/>
    </location>
</feature>
<dbReference type="GO" id="GO:0046872">
    <property type="term" value="F:metal ion binding"/>
    <property type="evidence" value="ECO:0007669"/>
    <property type="project" value="InterPro"/>
</dbReference>
<dbReference type="InterPro" id="IPR015914">
    <property type="entry name" value="PAPs_N"/>
</dbReference>
<comment type="catalytic activity">
    <reaction evidence="3">
        <text>a phosphate monoester + H2O = an alcohol + phosphate</text>
        <dbReference type="Rhea" id="RHEA:15017"/>
        <dbReference type="ChEBI" id="CHEBI:15377"/>
        <dbReference type="ChEBI" id="CHEBI:30879"/>
        <dbReference type="ChEBI" id="CHEBI:43474"/>
        <dbReference type="ChEBI" id="CHEBI:67140"/>
        <dbReference type="EC" id="3.1.3.2"/>
    </reaction>
</comment>
<dbReference type="GeneID" id="20253010"/>
<dbReference type="Gene3D" id="3.60.21.10">
    <property type="match status" value="1"/>
</dbReference>
<dbReference type="GO" id="GO:0003993">
    <property type="term" value="F:acid phosphatase activity"/>
    <property type="evidence" value="ECO:0007669"/>
    <property type="project" value="UniProtKB-EC"/>
</dbReference>
<evidence type="ECO:0000256" key="2">
    <source>
        <dbReference type="ARBA" id="ARBA00023180"/>
    </source>
</evidence>
<keyword evidence="8" id="KW-1185">Reference proteome</keyword>
<dbReference type="PANTHER" id="PTHR45867">
    <property type="entry name" value="PURPLE ACID PHOSPHATASE"/>
    <property type="match status" value="1"/>
</dbReference>
<reference evidence="7 8" key="1">
    <citation type="journal article" date="2013" name="Nature">
        <title>Insights into bilaterian evolution from three spiralian genomes.</title>
        <authorList>
            <person name="Simakov O."/>
            <person name="Marletaz F."/>
            <person name="Cho S.J."/>
            <person name="Edsinger-Gonzales E."/>
            <person name="Havlak P."/>
            <person name="Hellsten U."/>
            <person name="Kuo D.H."/>
            <person name="Larsson T."/>
            <person name="Lv J."/>
            <person name="Arendt D."/>
            <person name="Savage R."/>
            <person name="Osoegawa K."/>
            <person name="de Jong P."/>
            <person name="Grimwood J."/>
            <person name="Chapman J.A."/>
            <person name="Shapiro H."/>
            <person name="Aerts A."/>
            <person name="Otillar R.P."/>
            <person name="Terry A.Y."/>
            <person name="Boore J.L."/>
            <person name="Grigoriev I.V."/>
            <person name="Lindberg D.R."/>
            <person name="Seaver E.C."/>
            <person name="Weisblat D.A."/>
            <person name="Putnam N.H."/>
            <person name="Rokhsar D.S."/>
        </authorList>
    </citation>
    <scope>NUCLEOTIDE SEQUENCE [LARGE SCALE GENOMIC DNA]</scope>
</reference>
<dbReference type="RefSeq" id="XP_009049766.1">
    <property type="nucleotide sequence ID" value="XM_009051518.1"/>
</dbReference>
<dbReference type="SUPFAM" id="SSF49363">
    <property type="entry name" value="Purple acid phosphatase, N-terminal domain"/>
    <property type="match status" value="1"/>
</dbReference>
<sequence length="390" mass="45192">FTPQQIHICYGKIPTDVIIMWATVAKGPKMSVQYSFNTKINDFNIVVADQEELKINNEKGVKFLYRAYLKGLKPATVYYYKIISKQNGVSSDLLQFNVPSTGFDHFQSYMVLADMGPYTHNLQNIVHEAKNNEYTSVFHIGDIAYDLHTGKGSTGDKFLNNIQLMTAKLPYLVSPGDHEAKYDFTHYRYRFSMPTLSWPMKTEELYYSFDIGPTHFISLNTEMLFHVFKKDDQLAWLEKDLIAVNKRSKRPWIIVMGHRALYSSCDNRKDCLLETPIIKTSLEELFFKYGVDIYFGGHYHNYERSWPVYKDKVVAQHYKNPKAPVYITIGTLGQEYLPEPIRRPGGQWSAKTENKECFGVLEIFNSTHLHWKVLAAANNAKIDQIWVIQT</sequence>
<evidence type="ECO:0000313" key="7">
    <source>
        <dbReference type="EMBL" id="ESO99285.1"/>
    </source>
</evidence>
<dbReference type="STRING" id="225164.V4AW18"/>
<dbReference type="Gene3D" id="2.60.40.380">
    <property type="entry name" value="Purple acid phosphatase-like, N-terminal"/>
    <property type="match status" value="1"/>
</dbReference>
<dbReference type="InterPro" id="IPR041792">
    <property type="entry name" value="MPP_PAP"/>
</dbReference>
<protein>
    <recommendedName>
        <fullName evidence="3">Purple acid phosphatase</fullName>
        <ecNumber evidence="3">3.1.3.2</ecNumber>
    </recommendedName>
</protein>
<keyword evidence="1" id="KW-0732">Signal</keyword>
<dbReference type="Pfam" id="PF16656">
    <property type="entry name" value="Pur_ac_phosph_N"/>
    <property type="match status" value="1"/>
</dbReference>
<accession>V4AW18</accession>
<keyword evidence="2" id="KW-0325">Glycoprotein</keyword>
<evidence type="ECO:0000313" key="8">
    <source>
        <dbReference type="Proteomes" id="UP000030746"/>
    </source>
</evidence>
<dbReference type="KEGG" id="lgi:LOTGIDRAFT_94618"/>
<feature type="non-terminal residue" evidence="7">
    <location>
        <position position="390"/>
    </location>
</feature>
<dbReference type="CTD" id="20253010"/>
<dbReference type="Pfam" id="PF00149">
    <property type="entry name" value="Metallophos"/>
    <property type="match status" value="1"/>
</dbReference>
<proteinExistence type="inferred from homology"/>
<dbReference type="InterPro" id="IPR004843">
    <property type="entry name" value="Calcineurin-like_PHP"/>
</dbReference>
<feature type="non-terminal residue" evidence="7">
    <location>
        <position position="1"/>
    </location>
</feature>
<dbReference type="InterPro" id="IPR008963">
    <property type="entry name" value="Purple_acid_Pase-like_N"/>
</dbReference>
<dbReference type="CDD" id="cd00839">
    <property type="entry name" value="MPP_PAPs"/>
    <property type="match status" value="1"/>
</dbReference>
<dbReference type="InterPro" id="IPR029052">
    <property type="entry name" value="Metallo-depent_PP-like"/>
</dbReference>
<dbReference type="Proteomes" id="UP000030746">
    <property type="component" value="Unassembled WGS sequence"/>
</dbReference>
<organism evidence="7 8">
    <name type="scientific">Lottia gigantea</name>
    <name type="common">Giant owl limpet</name>
    <dbReference type="NCBI Taxonomy" id="225164"/>
    <lineage>
        <taxon>Eukaryota</taxon>
        <taxon>Metazoa</taxon>
        <taxon>Spiralia</taxon>
        <taxon>Lophotrochozoa</taxon>
        <taxon>Mollusca</taxon>
        <taxon>Gastropoda</taxon>
        <taxon>Patellogastropoda</taxon>
        <taxon>Lottioidea</taxon>
        <taxon>Lottiidae</taxon>
        <taxon>Lottia</taxon>
    </lineage>
</organism>
<evidence type="ECO:0000259" key="4">
    <source>
        <dbReference type="Pfam" id="PF00149"/>
    </source>
</evidence>
<evidence type="ECO:0000256" key="1">
    <source>
        <dbReference type="ARBA" id="ARBA00022729"/>
    </source>
</evidence>
<dbReference type="OrthoDB" id="45007at2759"/>
<dbReference type="SUPFAM" id="SSF56300">
    <property type="entry name" value="Metallo-dependent phosphatases"/>
    <property type="match status" value="1"/>
</dbReference>
<comment type="similarity">
    <text evidence="3">Belongs to the metallophosphoesterase superfamily. Purple acid phosphatase family.</text>
</comment>
<dbReference type="PANTHER" id="PTHR45867:SF10">
    <property type="entry name" value="PURPLE ACID PHOSPHATASE"/>
    <property type="match status" value="1"/>
</dbReference>
<evidence type="ECO:0000259" key="6">
    <source>
        <dbReference type="Pfam" id="PF16656"/>
    </source>
</evidence>
<feature type="domain" description="Purple acid phosphatase N-terminal" evidence="6">
    <location>
        <begin position="3"/>
        <end position="96"/>
    </location>
</feature>
<evidence type="ECO:0000259" key="5">
    <source>
        <dbReference type="Pfam" id="PF14008"/>
    </source>
</evidence>
<dbReference type="OMA" id="DEPLAYN"/>
<dbReference type="AlphaFoldDB" id="V4AW18"/>
<evidence type="ECO:0000256" key="3">
    <source>
        <dbReference type="RuleBase" id="RU361203"/>
    </source>
</evidence>